<reference evidence="2 3" key="1">
    <citation type="submission" date="2015-09" db="EMBL/GenBank/DDBJ databases">
        <authorList>
            <consortium name="Pathogen Informatics"/>
        </authorList>
    </citation>
    <scope>NUCLEOTIDE SEQUENCE [LARGE SCALE GENOMIC DNA]</scope>
    <source>
        <strain evidence="2 3">2789STDY5608824</strain>
    </source>
</reference>
<evidence type="ECO:0000313" key="2">
    <source>
        <dbReference type="EMBL" id="CUN78609.1"/>
    </source>
</evidence>
<accession>A0A173ZSJ2</accession>
<organism evidence="2 3">
    <name type="scientific">Bifidobacterium adolescentis</name>
    <dbReference type="NCBI Taxonomy" id="1680"/>
    <lineage>
        <taxon>Bacteria</taxon>
        <taxon>Bacillati</taxon>
        <taxon>Actinomycetota</taxon>
        <taxon>Actinomycetes</taxon>
        <taxon>Bifidobacteriales</taxon>
        <taxon>Bifidobacteriaceae</taxon>
        <taxon>Bifidobacterium</taxon>
    </lineage>
</organism>
<proteinExistence type="predicted"/>
<gene>
    <name evidence="2" type="ORF">ERS852382_01348</name>
</gene>
<evidence type="ECO:0000313" key="3">
    <source>
        <dbReference type="Proteomes" id="UP000095647"/>
    </source>
</evidence>
<feature type="region of interest" description="Disordered" evidence="1">
    <location>
        <begin position="45"/>
        <end position="74"/>
    </location>
</feature>
<dbReference type="AlphaFoldDB" id="A0A173ZSJ2"/>
<evidence type="ECO:0000256" key="1">
    <source>
        <dbReference type="SAM" id="MobiDB-lite"/>
    </source>
</evidence>
<protein>
    <submittedName>
        <fullName evidence="2">Uncharacterized protein</fullName>
    </submittedName>
</protein>
<name>A0A173ZSJ2_BIFAD</name>
<sequence>MSRAETTAMLSKLVEKRLKNRVSYWAAARSGMASKATMWRRTKTMHGITPVRFPASMRNISDRPRKCSKSHGRR</sequence>
<dbReference type="EMBL" id="CYYI01000004">
    <property type="protein sequence ID" value="CUN78609.1"/>
    <property type="molecule type" value="Genomic_DNA"/>
</dbReference>
<dbReference type="Proteomes" id="UP000095647">
    <property type="component" value="Unassembled WGS sequence"/>
</dbReference>